<dbReference type="GO" id="GO:0019243">
    <property type="term" value="P:methylglyoxal catabolic process to D-lactate via S-lactoyl-glutathione"/>
    <property type="evidence" value="ECO:0007669"/>
    <property type="project" value="TreeGrafter"/>
</dbReference>
<dbReference type="Pfam" id="PF01965">
    <property type="entry name" value="DJ-1_PfpI"/>
    <property type="match status" value="1"/>
</dbReference>
<evidence type="ECO:0000313" key="6">
    <source>
        <dbReference type="EMBL" id="KAB7632682.1"/>
    </source>
</evidence>
<keyword evidence="4" id="KW-0732">Signal</keyword>
<dbReference type="PANTHER" id="PTHR48094:SF11">
    <property type="entry name" value="GLUTATHIONE-INDEPENDENT GLYOXALASE HSP31-RELATED"/>
    <property type="match status" value="1"/>
</dbReference>
<dbReference type="InterPro" id="IPR002818">
    <property type="entry name" value="DJ-1/PfpI"/>
</dbReference>
<gene>
    <name evidence="6" type="ORF">F9K92_02225</name>
</gene>
<feature type="domain" description="DJ-1/PfpI" evidence="5">
    <location>
        <begin position="71"/>
        <end position="264"/>
    </location>
</feature>
<keyword evidence="1" id="KW-0346">Stress response</keyword>
<dbReference type="InterPro" id="IPR029062">
    <property type="entry name" value="Class_I_gatase-like"/>
</dbReference>
<feature type="chain" id="PRO_5031036321" evidence="4">
    <location>
        <begin position="28"/>
        <end position="281"/>
    </location>
</feature>
<evidence type="ECO:0000256" key="3">
    <source>
        <dbReference type="ARBA" id="ARBA00038493"/>
    </source>
</evidence>
<dbReference type="SUPFAM" id="SSF52317">
    <property type="entry name" value="Class I glutamine amidotransferase-like"/>
    <property type="match status" value="1"/>
</dbReference>
<keyword evidence="6" id="KW-0808">Transferase</keyword>
<dbReference type="RefSeq" id="WP_152150987.1">
    <property type="nucleotide sequence ID" value="NZ_WELC01000002.1"/>
</dbReference>
<organism evidence="6 7">
    <name type="scientific">Stenotrophomonas rhizophila</name>
    <dbReference type="NCBI Taxonomy" id="216778"/>
    <lineage>
        <taxon>Bacteria</taxon>
        <taxon>Pseudomonadati</taxon>
        <taxon>Pseudomonadota</taxon>
        <taxon>Gammaproteobacteria</taxon>
        <taxon>Lysobacterales</taxon>
        <taxon>Lysobacteraceae</taxon>
        <taxon>Stenotrophomonas</taxon>
    </lineage>
</organism>
<dbReference type="AlphaFoldDB" id="A0A7V7YK76"/>
<dbReference type="GO" id="GO:0019172">
    <property type="term" value="F:glyoxalase III activity"/>
    <property type="evidence" value="ECO:0007669"/>
    <property type="project" value="TreeGrafter"/>
</dbReference>
<reference evidence="6 7" key="1">
    <citation type="submission" date="2019-10" db="EMBL/GenBank/DDBJ databases">
        <title>Halotolerant bacteria associated to Saharan-endemic halophytes Stipa tenacissima L. and Atriplex halimus L mitigate salt stress and promote growth of tomato plants.</title>
        <authorList>
            <person name="Dif G."/>
        </authorList>
    </citation>
    <scope>NUCLEOTIDE SEQUENCE [LARGE SCALE GENOMIC DNA]</scope>
    <source>
        <strain evidence="6 7">IS26</strain>
    </source>
</reference>
<name>A0A7V7YK76_9GAMM</name>
<dbReference type="PANTHER" id="PTHR48094">
    <property type="entry name" value="PROTEIN/NUCLEIC ACID DEGLYCASE DJ-1-RELATED"/>
    <property type="match status" value="1"/>
</dbReference>
<accession>A0A7V7YK76</accession>
<dbReference type="EMBL" id="WELC01000002">
    <property type="protein sequence ID" value="KAB7632682.1"/>
    <property type="molecule type" value="Genomic_DNA"/>
</dbReference>
<comment type="caution">
    <text evidence="6">The sequence shown here is derived from an EMBL/GenBank/DDBJ whole genome shotgun (WGS) entry which is preliminary data.</text>
</comment>
<dbReference type="CDD" id="cd03141">
    <property type="entry name" value="GATase1_Hsp31_like"/>
    <property type="match status" value="1"/>
</dbReference>
<evidence type="ECO:0000256" key="1">
    <source>
        <dbReference type="ARBA" id="ARBA00023016"/>
    </source>
</evidence>
<evidence type="ECO:0000259" key="5">
    <source>
        <dbReference type="Pfam" id="PF01965"/>
    </source>
</evidence>
<dbReference type="Proteomes" id="UP000449004">
    <property type="component" value="Unassembled WGS sequence"/>
</dbReference>
<sequence>MQSLRTLATFVLLLLSVWLGGTCTTDAAPRTTVPAAMGQPASGQQDRILFILASAKVHGTSTLPASVSFGEVVHAWDVFHAAGYAVDFVSPDGGAVPILDDYVSDDVAHRLDDARIMRGLRGTVTPAQIDPTQYRAVYYVGGSNAMYGVAENVALQRIAMRVYEGNGGVISAVCHGTAGIVNLQLAGGQYLVSGKRISGYPEEHERQDAPYFNQFPFLIGQTVVSRGGAFRTVESDDPHVEVDGRLVTGQNYASATPVAQAVVEALRIHTVQASNQAAAQP</sequence>
<evidence type="ECO:0000256" key="2">
    <source>
        <dbReference type="ARBA" id="ARBA00023239"/>
    </source>
</evidence>
<comment type="similarity">
    <text evidence="3">Belongs to the peptidase C56 family. HSP31-like subfamily.</text>
</comment>
<keyword evidence="6" id="KW-0315">Glutamine amidotransferase</keyword>
<keyword evidence="2" id="KW-0456">Lyase</keyword>
<evidence type="ECO:0000256" key="4">
    <source>
        <dbReference type="SAM" id="SignalP"/>
    </source>
</evidence>
<dbReference type="Gene3D" id="3.40.50.880">
    <property type="match status" value="1"/>
</dbReference>
<feature type="signal peptide" evidence="4">
    <location>
        <begin position="1"/>
        <end position="27"/>
    </location>
</feature>
<dbReference type="InterPro" id="IPR050325">
    <property type="entry name" value="Prot/Nucl_acid_deglycase"/>
</dbReference>
<dbReference type="GO" id="GO:0016740">
    <property type="term" value="F:transferase activity"/>
    <property type="evidence" value="ECO:0007669"/>
    <property type="project" value="UniProtKB-KW"/>
</dbReference>
<protein>
    <submittedName>
        <fullName evidence="6">Type 1 glutamine amidotransferase domain-containing protein</fullName>
    </submittedName>
</protein>
<evidence type="ECO:0000313" key="7">
    <source>
        <dbReference type="Proteomes" id="UP000449004"/>
    </source>
</evidence>
<proteinExistence type="inferred from homology"/>
<dbReference type="GO" id="GO:0005737">
    <property type="term" value="C:cytoplasm"/>
    <property type="evidence" value="ECO:0007669"/>
    <property type="project" value="TreeGrafter"/>
</dbReference>